<dbReference type="SMART" id="SM00248">
    <property type="entry name" value="ANK"/>
    <property type="match status" value="3"/>
</dbReference>
<dbReference type="InterPro" id="IPR002523">
    <property type="entry name" value="MgTranspt_CorA/ZnTranspt_ZntB"/>
</dbReference>
<dbReference type="Proteomes" id="UP000240493">
    <property type="component" value="Unassembled WGS sequence"/>
</dbReference>
<keyword evidence="2" id="KW-0812">Transmembrane</keyword>
<feature type="transmembrane region" description="Helical" evidence="2">
    <location>
        <begin position="1211"/>
        <end position="1230"/>
    </location>
</feature>
<name>A0A2T3Z5P3_TRIA4</name>
<feature type="compositionally biased region" description="Polar residues" evidence="1">
    <location>
        <begin position="628"/>
        <end position="644"/>
    </location>
</feature>
<dbReference type="InterPro" id="IPR036770">
    <property type="entry name" value="Ankyrin_rpt-contain_sf"/>
</dbReference>
<organism evidence="3 4">
    <name type="scientific">Trichoderma asperellum (strain ATCC 204424 / CBS 433.97 / NBRC 101777)</name>
    <dbReference type="NCBI Taxonomy" id="1042311"/>
    <lineage>
        <taxon>Eukaryota</taxon>
        <taxon>Fungi</taxon>
        <taxon>Dikarya</taxon>
        <taxon>Ascomycota</taxon>
        <taxon>Pezizomycotina</taxon>
        <taxon>Sordariomycetes</taxon>
        <taxon>Hypocreomycetidae</taxon>
        <taxon>Hypocreales</taxon>
        <taxon>Hypocreaceae</taxon>
        <taxon>Trichoderma</taxon>
    </lineage>
</organism>
<dbReference type="STRING" id="1042311.A0A2T3Z5P3"/>
<evidence type="ECO:0000313" key="3">
    <source>
        <dbReference type="EMBL" id="PTB40146.1"/>
    </source>
</evidence>
<feature type="region of interest" description="Disordered" evidence="1">
    <location>
        <begin position="624"/>
        <end position="644"/>
    </location>
</feature>
<dbReference type="SUPFAM" id="SSF48403">
    <property type="entry name" value="Ankyrin repeat"/>
    <property type="match status" value="1"/>
</dbReference>
<dbReference type="Pfam" id="PF12796">
    <property type="entry name" value="Ank_2"/>
    <property type="match status" value="1"/>
</dbReference>
<protein>
    <recommendedName>
        <fullName evidence="5">Ankyrin repeat protein</fullName>
    </recommendedName>
</protein>
<evidence type="ECO:0000256" key="1">
    <source>
        <dbReference type="SAM" id="MobiDB-lite"/>
    </source>
</evidence>
<evidence type="ECO:0008006" key="5">
    <source>
        <dbReference type="Google" id="ProtNLM"/>
    </source>
</evidence>
<sequence length="1256" mass="143541">MAEASSLRNARGVRILAPPSLTSCIDIVDRTTAPCHNDRPMRGAIISFDFTYSSNLFFVQKESAPKFNLNFTIQIEEEYHVPIEIQAVEANHFNLENNMAELLNDSKKFPTLKFEPPKGGAVEAQMCPPINYGNWGDNYVRFMVLSNVYPSNINVSVSLSTIDGTHQLRRAFTGASRPYTASSPNEKKLRELLCWTAGLGYIELFKAYLDQLPLGIEMEDAFGMTPFSWAARNGWAPVVRLALQQTGSICARRRTTRGPAPLEAAARSKDEIIFILFLKWLKYLENPIAIAATTESDEIPEVVPDLNDDDIEREIQSAVRNEQTVTIRKLVEYLRDRQGGQAQQDKWLTAKIVKAAEEGDLYLVQALKSCGADVNCEDENKMTPLMGAITKRKAKVAKYLIFQGATDSQNHALLTAVMNKQHSTIRALLQVKTLMEGESKEELTRIAKKNKDSTTLMLLKLEKGTETLATHNDLHPHVDRLFQATVADFSEDQPPKFTELSVHKLMHKDQDFFDLTDESKFKWFHLPANNMKWAEALISKIYYRDSSLAYKVLEQKRWMKRQHEGKDGSSHARFMMSACHDFQEAFKSKKKIAYQNGDRHVVLFMPYLYWDEEMAMKRRSNFLAPSSRKVSPPSSIAMPSTKDSAGESLSSTVILPVNGSQDSTLKELSKRESLLLEKYLLSESDFNKSSRHVLHVRRTLDQSLYHNLKDTTVRDGDQTVHRYQEKLNEGKRPDEVGEFAVIMVDQLWLWILLGPSGKAQAVVTCFPSRDWFDIQKEPESRFERLDPQRTTDVLQTTKSYIQQRPSAVKTPYDLAGVITSRCSRALLDHSTDMLDFAEVYENSISDIMNEEVLLFNTFNYLMQTRTREIRVQLNEKVDTRKTDPSPAIGIVEEILALKHSKKSVGEKKQCCLKYRQYTRHTEIPDENEIKGRGIKCESEEDRVTGLIEKLARFYVLDISREVALLRQIKDIQDELEMMGKIFSDQKEALEAMNRIIHSMIQSKMDPGNDTQAGATSTKRNLREDLNNLGPEGDNDDIIHDFRKDYEWSNTVGSDITDDSSSFVGDEYLFAYERQGHLDKERQKRKDFTNQAQSEIWNFRHQKGNLPLRTVDRFADQINKMNERAKNTNSALTTLVDLKQKQSNMIDTRTARLQAEQSHKMAMESEKQGRMLMVFTIVTIVFLPLSFIAAFFAIPVKEFSNNILTLDFVSRITFPVSAATSILFIVIGFAASKWDWVRDRIDERTPVQTPRTSLLEV</sequence>
<keyword evidence="4" id="KW-1185">Reference proteome</keyword>
<dbReference type="PANTHER" id="PTHR47685:SF1">
    <property type="entry name" value="MAGNESIUM TRANSPORT PROTEIN CORA"/>
    <property type="match status" value="1"/>
</dbReference>
<evidence type="ECO:0000256" key="2">
    <source>
        <dbReference type="SAM" id="Phobius"/>
    </source>
</evidence>
<feature type="transmembrane region" description="Helical" evidence="2">
    <location>
        <begin position="1170"/>
        <end position="1191"/>
    </location>
</feature>
<gene>
    <name evidence="3" type="ORF">M441DRAFT_69974</name>
</gene>
<dbReference type="GO" id="GO:0046873">
    <property type="term" value="F:metal ion transmembrane transporter activity"/>
    <property type="evidence" value="ECO:0007669"/>
    <property type="project" value="InterPro"/>
</dbReference>
<dbReference type="GO" id="GO:0016020">
    <property type="term" value="C:membrane"/>
    <property type="evidence" value="ECO:0007669"/>
    <property type="project" value="InterPro"/>
</dbReference>
<keyword evidence="2" id="KW-1133">Transmembrane helix</keyword>
<dbReference type="InterPro" id="IPR050829">
    <property type="entry name" value="CorA_MIT"/>
</dbReference>
<evidence type="ECO:0000313" key="4">
    <source>
        <dbReference type="Proteomes" id="UP000240493"/>
    </source>
</evidence>
<proteinExistence type="predicted"/>
<dbReference type="AlphaFoldDB" id="A0A2T3Z5P3"/>
<dbReference type="PANTHER" id="PTHR47685">
    <property type="entry name" value="MAGNESIUM TRANSPORT PROTEIN CORA"/>
    <property type="match status" value="1"/>
</dbReference>
<dbReference type="Gene3D" id="1.20.58.340">
    <property type="entry name" value="Magnesium transport protein CorA, transmembrane region"/>
    <property type="match status" value="1"/>
</dbReference>
<dbReference type="Gene3D" id="1.25.40.20">
    <property type="entry name" value="Ankyrin repeat-containing domain"/>
    <property type="match status" value="2"/>
</dbReference>
<reference evidence="3 4" key="1">
    <citation type="submission" date="2016-07" db="EMBL/GenBank/DDBJ databases">
        <title>Multiple horizontal gene transfer events from other fungi enriched the ability of initially mycotrophic Trichoderma (Ascomycota) to feed on dead plant biomass.</title>
        <authorList>
            <consortium name="DOE Joint Genome Institute"/>
            <person name="Aerts A."/>
            <person name="Atanasova L."/>
            <person name="Chenthamara K."/>
            <person name="Zhang J."/>
            <person name="Grujic M."/>
            <person name="Henrissat B."/>
            <person name="Kuo A."/>
            <person name="Salamov A."/>
            <person name="Lipzen A."/>
            <person name="Labutti K."/>
            <person name="Barry K."/>
            <person name="Miao Y."/>
            <person name="Rahimi M.J."/>
            <person name="Shen Q."/>
            <person name="Grigoriev I.V."/>
            <person name="Kubicek C.P."/>
            <person name="Druzhinina I.S."/>
        </authorList>
    </citation>
    <scope>NUCLEOTIDE SEQUENCE [LARGE SCALE GENOMIC DNA]</scope>
    <source>
        <strain evidence="3 4">CBS 433.97</strain>
    </source>
</reference>
<dbReference type="Pfam" id="PF01544">
    <property type="entry name" value="CorA"/>
    <property type="match status" value="1"/>
</dbReference>
<accession>A0A2T3Z5P3</accession>
<dbReference type="InterPro" id="IPR002110">
    <property type="entry name" value="Ankyrin_rpt"/>
</dbReference>
<dbReference type="EMBL" id="KZ679263">
    <property type="protein sequence ID" value="PTB40146.1"/>
    <property type="molecule type" value="Genomic_DNA"/>
</dbReference>
<dbReference type="OrthoDB" id="4898535at2759"/>
<keyword evidence="2" id="KW-0472">Membrane</keyword>